<name>A0A8I6SKB6_CIMLE</name>
<dbReference type="Proteomes" id="UP000494040">
    <property type="component" value="Unassembled WGS sequence"/>
</dbReference>
<dbReference type="OrthoDB" id="8184345at2759"/>
<sequence length="414" mass="46525">MDVIHSWRNVDFNFPSSSTRDAMLRTGKFIPKNIAIIDVDVWEGFNGGAQKIFVTMPRLKPGTPATLASVGLTGILSPYPDWGWHREGYCDGITSVFRVEVDQCGRLWVLDSGTIDIFESQPKMICPPQILVFNMNDDTLIGRYRFPDDVIDPKSLLVTIVVDTRDATCENTFAYIADVVSYKLIVFDGRHQKSWRVSNNYFYPYPLHGAFEIAGVTFDLMDGILGLALGPMYAGDRRLYFHSLASVRESWVATSVLRNSSLFTDGNGSPSSFHVSQYTRPSQSAAQAMTKSGILFFGLLSQNAIACWNSKLSYTKDNIITVAQNNETLQFASGIKIRNGRVWALTSKLQNFIKGAVLETGENYRILTEKIENLTKGTKCRPTELESSPSEQLFNNYRSSARFSQYSTYKQNHH</sequence>
<keyword evidence="4" id="KW-0325">Glycoprotein</keyword>
<proteinExistence type="inferred from homology"/>
<evidence type="ECO:0000313" key="5">
    <source>
        <dbReference type="EnsemblMetazoa" id="XP_024083953.1"/>
    </source>
</evidence>
<protein>
    <recommendedName>
        <fullName evidence="7">Bee-milk protein</fullName>
    </recommendedName>
</protein>
<evidence type="ECO:0000256" key="4">
    <source>
        <dbReference type="ARBA" id="ARBA00023180"/>
    </source>
</evidence>
<dbReference type="GeneID" id="106662485"/>
<evidence type="ECO:0000256" key="1">
    <source>
        <dbReference type="ARBA" id="ARBA00004613"/>
    </source>
</evidence>
<dbReference type="OMA" id="WHKTHGG"/>
<accession>A0A8I6SKB6</accession>
<keyword evidence="3" id="KW-0964">Secreted</keyword>
<dbReference type="InterPro" id="IPR011042">
    <property type="entry name" value="6-blade_b-propeller_TolB-like"/>
</dbReference>
<dbReference type="Gene3D" id="2.120.10.30">
    <property type="entry name" value="TolB, C-terminal domain"/>
    <property type="match status" value="1"/>
</dbReference>
<dbReference type="EnsemblMetazoa" id="XM_024228185.1">
    <property type="protein sequence ID" value="XP_024083953.1"/>
    <property type="gene ID" value="LOC106662485"/>
</dbReference>
<comment type="subcellular location">
    <subcellularLocation>
        <location evidence="1">Secreted</location>
    </subcellularLocation>
</comment>
<dbReference type="AlphaFoldDB" id="A0A8I6SKB6"/>
<dbReference type="PANTHER" id="PTHR10009">
    <property type="entry name" value="PROTEIN YELLOW-RELATED"/>
    <property type="match status" value="1"/>
</dbReference>
<dbReference type="KEGG" id="clec:106662485"/>
<dbReference type="GO" id="GO:0005576">
    <property type="term" value="C:extracellular region"/>
    <property type="evidence" value="ECO:0007669"/>
    <property type="project" value="UniProtKB-SubCell"/>
</dbReference>
<keyword evidence="6" id="KW-1185">Reference proteome</keyword>
<evidence type="ECO:0000256" key="2">
    <source>
        <dbReference type="ARBA" id="ARBA00009127"/>
    </source>
</evidence>
<dbReference type="InterPro" id="IPR017996">
    <property type="entry name" value="MRJP/yellow-related"/>
</dbReference>
<dbReference type="Pfam" id="PF03022">
    <property type="entry name" value="MRJP"/>
    <property type="match status" value="1"/>
</dbReference>
<comment type="similarity">
    <text evidence="2">Belongs to the major royal jelly protein family.</text>
</comment>
<dbReference type="RefSeq" id="XP_024083953.1">
    <property type="nucleotide sequence ID" value="XM_024228185.1"/>
</dbReference>
<dbReference type="PANTHER" id="PTHR10009:SF7">
    <property type="entry name" value="GH10609P-RELATED"/>
    <property type="match status" value="1"/>
</dbReference>
<reference evidence="5" key="1">
    <citation type="submission" date="2022-01" db="UniProtKB">
        <authorList>
            <consortium name="EnsemblMetazoa"/>
        </authorList>
    </citation>
    <scope>IDENTIFICATION</scope>
</reference>
<evidence type="ECO:0008006" key="7">
    <source>
        <dbReference type="Google" id="ProtNLM"/>
    </source>
</evidence>
<evidence type="ECO:0000313" key="6">
    <source>
        <dbReference type="Proteomes" id="UP000494040"/>
    </source>
</evidence>
<evidence type="ECO:0000256" key="3">
    <source>
        <dbReference type="ARBA" id="ARBA00022525"/>
    </source>
</evidence>
<organism evidence="5 6">
    <name type="scientific">Cimex lectularius</name>
    <name type="common">Bed bug</name>
    <name type="synonym">Acanthia lectularia</name>
    <dbReference type="NCBI Taxonomy" id="79782"/>
    <lineage>
        <taxon>Eukaryota</taxon>
        <taxon>Metazoa</taxon>
        <taxon>Ecdysozoa</taxon>
        <taxon>Arthropoda</taxon>
        <taxon>Hexapoda</taxon>
        <taxon>Insecta</taxon>
        <taxon>Pterygota</taxon>
        <taxon>Neoptera</taxon>
        <taxon>Paraneoptera</taxon>
        <taxon>Hemiptera</taxon>
        <taxon>Heteroptera</taxon>
        <taxon>Panheteroptera</taxon>
        <taxon>Cimicomorpha</taxon>
        <taxon>Cimicidae</taxon>
        <taxon>Cimex</taxon>
    </lineage>
</organism>
<dbReference type="FunFam" id="2.120.10.30:FF:000045">
    <property type="entry name" value="Blast:Protein yellow"/>
    <property type="match status" value="1"/>
</dbReference>
<dbReference type="PRINTS" id="PR01366">
    <property type="entry name" value="ROYALJELLY"/>
</dbReference>